<reference evidence="1" key="2">
    <citation type="journal article" date="2023" name="Commun. Biol.">
        <title>Intrasexual cuticular hydrocarbon dimorphism in a wasp sheds light on hydrocarbon biosynthesis genes in Hymenoptera.</title>
        <authorList>
            <person name="Moris V.C."/>
            <person name="Podsiadlowski L."/>
            <person name="Martin S."/>
            <person name="Oeyen J.P."/>
            <person name="Donath A."/>
            <person name="Petersen M."/>
            <person name="Wilbrandt J."/>
            <person name="Misof B."/>
            <person name="Liedtke D."/>
            <person name="Thamm M."/>
            <person name="Scheiner R."/>
            <person name="Schmitt T."/>
            <person name="Niehuis O."/>
        </authorList>
    </citation>
    <scope>NUCLEOTIDE SEQUENCE</scope>
    <source>
        <strain evidence="1">GBR_01_08_01A</strain>
    </source>
</reference>
<protein>
    <submittedName>
        <fullName evidence="1">Uncharacterized protein</fullName>
    </submittedName>
</protein>
<evidence type="ECO:0000313" key="2">
    <source>
        <dbReference type="Proteomes" id="UP001258017"/>
    </source>
</evidence>
<proteinExistence type="predicted"/>
<name>A0AAD9RPG2_9HYME</name>
<dbReference type="PANTHER" id="PTHR31296:SF1">
    <property type="entry name" value="MITOCHONDRIAL PROTEIN C2ORF69"/>
    <property type="match status" value="1"/>
</dbReference>
<dbReference type="GO" id="GO:0005739">
    <property type="term" value="C:mitochondrion"/>
    <property type="evidence" value="ECO:0007669"/>
    <property type="project" value="TreeGrafter"/>
</dbReference>
<dbReference type="EMBL" id="JAIFRP010000030">
    <property type="protein sequence ID" value="KAK2583348.1"/>
    <property type="molecule type" value="Genomic_DNA"/>
</dbReference>
<accession>A0AAD9RPG2</accession>
<dbReference type="Pfam" id="PF10561">
    <property type="entry name" value="C2orf69"/>
    <property type="match status" value="2"/>
</dbReference>
<dbReference type="InterPro" id="IPR018881">
    <property type="entry name" value="C2orf69_mit"/>
</dbReference>
<dbReference type="PANTHER" id="PTHR31296">
    <property type="entry name" value="UPF0565 PROTEIN C2ORF69"/>
    <property type="match status" value="1"/>
</dbReference>
<gene>
    <name evidence="1" type="ORF">KPH14_009346</name>
</gene>
<evidence type="ECO:0000313" key="1">
    <source>
        <dbReference type="EMBL" id="KAK2583348.1"/>
    </source>
</evidence>
<dbReference type="Proteomes" id="UP001258017">
    <property type="component" value="Unassembled WGS sequence"/>
</dbReference>
<dbReference type="AlphaFoldDB" id="A0AAD9RPG2"/>
<reference evidence="1" key="1">
    <citation type="submission" date="2021-08" db="EMBL/GenBank/DDBJ databases">
        <authorList>
            <person name="Misof B."/>
            <person name="Oliver O."/>
            <person name="Podsiadlowski L."/>
            <person name="Donath A."/>
            <person name="Peters R."/>
            <person name="Mayer C."/>
            <person name="Rust J."/>
            <person name="Gunkel S."/>
            <person name="Lesny P."/>
            <person name="Martin S."/>
            <person name="Oeyen J.P."/>
            <person name="Petersen M."/>
            <person name="Panagiotis P."/>
            <person name="Wilbrandt J."/>
            <person name="Tanja T."/>
        </authorList>
    </citation>
    <scope>NUCLEOTIDE SEQUENCE</scope>
    <source>
        <strain evidence="1">GBR_01_08_01A</strain>
        <tissue evidence="1">Thorax + abdomen</tissue>
    </source>
</reference>
<keyword evidence="2" id="KW-1185">Reference proteome</keyword>
<organism evidence="1 2">
    <name type="scientific">Odynerus spinipes</name>
    <dbReference type="NCBI Taxonomy" id="1348599"/>
    <lineage>
        <taxon>Eukaryota</taxon>
        <taxon>Metazoa</taxon>
        <taxon>Ecdysozoa</taxon>
        <taxon>Arthropoda</taxon>
        <taxon>Hexapoda</taxon>
        <taxon>Insecta</taxon>
        <taxon>Pterygota</taxon>
        <taxon>Neoptera</taxon>
        <taxon>Endopterygota</taxon>
        <taxon>Hymenoptera</taxon>
        <taxon>Apocrita</taxon>
        <taxon>Aculeata</taxon>
        <taxon>Vespoidea</taxon>
        <taxon>Vespidae</taxon>
        <taxon>Eumeninae</taxon>
        <taxon>Odynerus</taxon>
    </lineage>
</organism>
<sequence length="283" mass="33171">MSMSSTIWIWRKVSGLIGRYNDVLYACPTLLHSNEFLIFFGGDIQDLQKNMMKNAEKRKYIEWSLDNTTRLLSHNFPKYHVFVICPSRISNVFSCFDNFVKCNEYGIPTFSSTFNALKNLQELVRSFCAKLNILNVNQDTTYSPDKINLTLMAFSKGCVVLNQFLHEFQYYQSQTIPDNSIMNFINCIKSMWWLDCGHGGYKDTWITDKNILELFSKLNIEVHVHVTPYQIQDTRRPWIADEESAFYKTLKSLNVPIQRTVHFENKPRSIIMHFNLLKIIRGT</sequence>
<comment type="caution">
    <text evidence="1">The sequence shown here is derived from an EMBL/GenBank/DDBJ whole genome shotgun (WGS) entry which is preliminary data.</text>
</comment>